<evidence type="ECO:0000259" key="12">
    <source>
        <dbReference type="Pfam" id="PF03313"/>
    </source>
</evidence>
<feature type="domain" description="Serine dehydratase-like alpha subunit" evidence="12">
    <location>
        <begin position="185"/>
        <end position="448"/>
    </location>
</feature>
<evidence type="ECO:0000256" key="4">
    <source>
        <dbReference type="ARBA" id="ARBA00022432"/>
    </source>
</evidence>
<feature type="domain" description="Serine dehydratase beta chain" evidence="13">
    <location>
        <begin position="3"/>
        <end position="156"/>
    </location>
</feature>
<dbReference type="EMBL" id="DXHV01000086">
    <property type="protein sequence ID" value="HIW01704.1"/>
    <property type="molecule type" value="Genomic_DNA"/>
</dbReference>
<dbReference type="GO" id="GO:0046872">
    <property type="term" value="F:metal ion binding"/>
    <property type="evidence" value="ECO:0007669"/>
    <property type="project" value="UniProtKB-KW"/>
</dbReference>
<dbReference type="FunFam" id="3.30.1330.90:FF:000001">
    <property type="entry name" value="L-serine ammonia-lyase 1"/>
    <property type="match status" value="1"/>
</dbReference>
<dbReference type="Proteomes" id="UP000886752">
    <property type="component" value="Unassembled WGS sequence"/>
</dbReference>
<evidence type="ECO:0000256" key="8">
    <source>
        <dbReference type="ARBA" id="ARBA00023014"/>
    </source>
</evidence>
<evidence type="ECO:0000256" key="11">
    <source>
        <dbReference type="RuleBase" id="RU366059"/>
    </source>
</evidence>
<keyword evidence="5 11" id="KW-0004">4Fe-4S</keyword>
<dbReference type="SUPFAM" id="SSF143548">
    <property type="entry name" value="Serine metabolism enzymes domain"/>
    <property type="match status" value="1"/>
</dbReference>
<dbReference type="NCBIfam" id="TIGR00720">
    <property type="entry name" value="sda_mono"/>
    <property type="match status" value="1"/>
</dbReference>
<dbReference type="GO" id="GO:0006094">
    <property type="term" value="P:gluconeogenesis"/>
    <property type="evidence" value="ECO:0007669"/>
    <property type="project" value="UniProtKB-KW"/>
</dbReference>
<accession>A0A9D1PY21</accession>
<dbReference type="InterPro" id="IPR051318">
    <property type="entry name" value="Fe-S_L-Ser"/>
</dbReference>
<dbReference type="GO" id="GO:0051539">
    <property type="term" value="F:4 iron, 4 sulfur cluster binding"/>
    <property type="evidence" value="ECO:0007669"/>
    <property type="project" value="UniProtKB-UniRule"/>
</dbReference>
<keyword evidence="8 11" id="KW-0411">Iron-sulfur</keyword>
<dbReference type="PANTHER" id="PTHR30182">
    <property type="entry name" value="L-SERINE DEHYDRATASE"/>
    <property type="match status" value="1"/>
</dbReference>
<evidence type="ECO:0000313" key="14">
    <source>
        <dbReference type="EMBL" id="HIW01704.1"/>
    </source>
</evidence>
<comment type="pathway">
    <text evidence="2">Carbohydrate biosynthesis; gluconeogenesis.</text>
</comment>
<keyword evidence="4 11" id="KW-0312">Gluconeogenesis</keyword>
<dbReference type="InterPro" id="IPR029009">
    <property type="entry name" value="ASB_dom_sf"/>
</dbReference>
<evidence type="ECO:0000256" key="10">
    <source>
        <dbReference type="ARBA" id="ARBA00049406"/>
    </source>
</evidence>
<dbReference type="Pfam" id="PF03315">
    <property type="entry name" value="SDH_beta"/>
    <property type="match status" value="1"/>
</dbReference>
<evidence type="ECO:0000313" key="15">
    <source>
        <dbReference type="Proteomes" id="UP000886752"/>
    </source>
</evidence>
<dbReference type="AlphaFoldDB" id="A0A9D1PY21"/>
<evidence type="ECO:0000256" key="2">
    <source>
        <dbReference type="ARBA" id="ARBA00004742"/>
    </source>
</evidence>
<keyword evidence="7 11" id="KW-0408">Iron</keyword>
<dbReference type="GO" id="GO:0003941">
    <property type="term" value="F:L-serine ammonia-lyase activity"/>
    <property type="evidence" value="ECO:0007669"/>
    <property type="project" value="UniProtKB-UniRule"/>
</dbReference>
<evidence type="ECO:0000256" key="1">
    <source>
        <dbReference type="ARBA" id="ARBA00001966"/>
    </source>
</evidence>
<evidence type="ECO:0000256" key="5">
    <source>
        <dbReference type="ARBA" id="ARBA00022485"/>
    </source>
</evidence>
<evidence type="ECO:0000256" key="9">
    <source>
        <dbReference type="ARBA" id="ARBA00023239"/>
    </source>
</evidence>
<comment type="caution">
    <text evidence="14">The sequence shown here is derived from an EMBL/GenBank/DDBJ whole genome shotgun (WGS) entry which is preliminary data.</text>
</comment>
<sequence>MLSVFDLFKIGIGPSSSHTVGPMLAGRAFAEQLVRDGLLPAVTRVQVELYGSLALTGEGHGTIGALLNGLEGQEPSSVDPDHLSQRTRALQADEDLLLAGSKRTSFCFGRDVVLHKGLFLPRHSNALTLTALDASGVVLLARTYYSTGGGFIRTEEDFDKPETAYPDPPYPYATAAELFALCRREGKTIAEIVHANETFWRSGSEVDQRMEAIITTMREAVERGCCTDGILPGGYGVRRRAPNLLRKISALQATGRRDLSLWPMLYAFAVAEENASGGRIVTAPTSGAAGVVPAVLMYYTNFYPHATEQGQRDFLYTAGAIGLFYKLNASISGAEVGCQGEVGVACSMAAGAYCAVTGGNVKQVEVAAEIGMEHNLGLTCDPVGGLVQIPCIERNGVAAERAVNCAQLSRLEDGRQRVVSLDKIIDVMYRTGIDLQATYKETSLGGLATAIGEAWDKN</sequence>
<comment type="catalytic activity">
    <reaction evidence="10 11">
        <text>L-serine = pyruvate + NH4(+)</text>
        <dbReference type="Rhea" id="RHEA:19169"/>
        <dbReference type="ChEBI" id="CHEBI:15361"/>
        <dbReference type="ChEBI" id="CHEBI:28938"/>
        <dbReference type="ChEBI" id="CHEBI:33384"/>
        <dbReference type="EC" id="4.3.1.17"/>
    </reaction>
</comment>
<dbReference type="Pfam" id="PF03313">
    <property type="entry name" value="SDH_alpha"/>
    <property type="match status" value="1"/>
</dbReference>
<dbReference type="InterPro" id="IPR005131">
    <property type="entry name" value="Ser_deHydtase_bsu"/>
</dbReference>
<evidence type="ECO:0000256" key="6">
    <source>
        <dbReference type="ARBA" id="ARBA00022723"/>
    </source>
</evidence>
<proteinExistence type="inferred from homology"/>
<protein>
    <recommendedName>
        <fullName evidence="11">L-serine dehydratase</fullName>
        <ecNumber evidence="11">4.3.1.17</ecNumber>
    </recommendedName>
</protein>
<evidence type="ECO:0000256" key="3">
    <source>
        <dbReference type="ARBA" id="ARBA00008636"/>
    </source>
</evidence>
<dbReference type="Gene3D" id="3.30.1330.90">
    <property type="entry name" value="D-3-phosphoglycerate dehydrogenase, domain 3"/>
    <property type="match status" value="1"/>
</dbReference>
<dbReference type="InterPro" id="IPR004644">
    <property type="entry name" value="Fe-S_L-Ser_mono"/>
</dbReference>
<evidence type="ECO:0000256" key="7">
    <source>
        <dbReference type="ARBA" id="ARBA00023004"/>
    </source>
</evidence>
<keyword evidence="9 11" id="KW-0456">Lyase</keyword>
<organism evidence="14 15">
    <name type="scientific">Candidatus Desulfovibrio intestinipullorum</name>
    <dbReference type="NCBI Taxonomy" id="2838536"/>
    <lineage>
        <taxon>Bacteria</taxon>
        <taxon>Pseudomonadati</taxon>
        <taxon>Thermodesulfobacteriota</taxon>
        <taxon>Desulfovibrionia</taxon>
        <taxon>Desulfovibrionales</taxon>
        <taxon>Desulfovibrionaceae</taxon>
        <taxon>Desulfovibrio</taxon>
    </lineage>
</organism>
<comment type="similarity">
    <text evidence="3 11">Belongs to the iron-sulfur dependent L-serine dehydratase family.</text>
</comment>
<gene>
    <name evidence="14" type="ORF">H9894_11050</name>
</gene>
<reference evidence="14" key="2">
    <citation type="submission" date="2021-04" db="EMBL/GenBank/DDBJ databases">
        <authorList>
            <person name="Gilroy R."/>
        </authorList>
    </citation>
    <scope>NUCLEOTIDE SEQUENCE</scope>
    <source>
        <strain evidence="14">ChiHecec2B26-446</strain>
    </source>
</reference>
<comment type="cofactor">
    <cofactor evidence="1 11">
        <name>[4Fe-4S] cluster</name>
        <dbReference type="ChEBI" id="CHEBI:49883"/>
    </cofactor>
</comment>
<dbReference type="PANTHER" id="PTHR30182:SF1">
    <property type="entry name" value="L-SERINE DEHYDRATASE 1"/>
    <property type="match status" value="1"/>
</dbReference>
<keyword evidence="6 11" id="KW-0479">Metal-binding</keyword>
<evidence type="ECO:0000259" key="13">
    <source>
        <dbReference type="Pfam" id="PF03315"/>
    </source>
</evidence>
<dbReference type="EC" id="4.3.1.17" evidence="11"/>
<name>A0A9D1PY21_9BACT</name>
<dbReference type="InterPro" id="IPR005130">
    <property type="entry name" value="Ser_deHydtase-like_asu"/>
</dbReference>
<reference evidence="14" key="1">
    <citation type="journal article" date="2021" name="PeerJ">
        <title>Extensive microbial diversity within the chicken gut microbiome revealed by metagenomics and culture.</title>
        <authorList>
            <person name="Gilroy R."/>
            <person name="Ravi A."/>
            <person name="Getino M."/>
            <person name="Pursley I."/>
            <person name="Horton D.L."/>
            <person name="Alikhan N.F."/>
            <person name="Baker D."/>
            <person name="Gharbi K."/>
            <person name="Hall N."/>
            <person name="Watson M."/>
            <person name="Adriaenssens E.M."/>
            <person name="Foster-Nyarko E."/>
            <person name="Jarju S."/>
            <person name="Secka A."/>
            <person name="Antonio M."/>
            <person name="Oren A."/>
            <person name="Chaudhuri R.R."/>
            <person name="La Ragione R."/>
            <person name="Hildebrand F."/>
            <person name="Pallen M.J."/>
        </authorList>
    </citation>
    <scope>NUCLEOTIDE SEQUENCE</scope>
    <source>
        <strain evidence="14">ChiHecec2B26-446</strain>
    </source>
</reference>